<proteinExistence type="predicted"/>
<dbReference type="Proteomes" id="UP000770661">
    <property type="component" value="Unassembled WGS sequence"/>
</dbReference>
<organism evidence="2 3">
    <name type="scientific">Chionoecetes opilio</name>
    <name type="common">Atlantic snow crab</name>
    <name type="synonym">Cancer opilio</name>
    <dbReference type="NCBI Taxonomy" id="41210"/>
    <lineage>
        <taxon>Eukaryota</taxon>
        <taxon>Metazoa</taxon>
        <taxon>Ecdysozoa</taxon>
        <taxon>Arthropoda</taxon>
        <taxon>Crustacea</taxon>
        <taxon>Multicrustacea</taxon>
        <taxon>Malacostraca</taxon>
        <taxon>Eumalacostraca</taxon>
        <taxon>Eucarida</taxon>
        <taxon>Decapoda</taxon>
        <taxon>Pleocyemata</taxon>
        <taxon>Brachyura</taxon>
        <taxon>Eubrachyura</taxon>
        <taxon>Majoidea</taxon>
        <taxon>Majidae</taxon>
        <taxon>Chionoecetes</taxon>
    </lineage>
</organism>
<feature type="transmembrane region" description="Helical" evidence="1">
    <location>
        <begin position="139"/>
        <end position="157"/>
    </location>
</feature>
<accession>A0A8J5CR94</accession>
<evidence type="ECO:0000313" key="2">
    <source>
        <dbReference type="EMBL" id="KAG0729618.1"/>
    </source>
</evidence>
<evidence type="ECO:0000313" key="3">
    <source>
        <dbReference type="Proteomes" id="UP000770661"/>
    </source>
</evidence>
<feature type="transmembrane region" description="Helical" evidence="1">
    <location>
        <begin position="105"/>
        <end position="127"/>
    </location>
</feature>
<dbReference type="AlphaFoldDB" id="A0A8J5CR94"/>
<keyword evidence="1" id="KW-0472">Membrane</keyword>
<name>A0A8J5CR94_CHIOP</name>
<evidence type="ECO:0000256" key="1">
    <source>
        <dbReference type="SAM" id="Phobius"/>
    </source>
</evidence>
<keyword evidence="1" id="KW-1133">Transmembrane helix</keyword>
<gene>
    <name evidence="2" type="ORF">GWK47_029967</name>
</gene>
<feature type="transmembrane region" description="Helical" evidence="1">
    <location>
        <begin position="40"/>
        <end position="58"/>
    </location>
</feature>
<protein>
    <submittedName>
        <fullName evidence="2">Uncharacterized protein</fullName>
    </submittedName>
</protein>
<reference evidence="2" key="1">
    <citation type="submission" date="2020-07" db="EMBL/GenBank/DDBJ databases">
        <title>The High-quality genome of the commercially important snow crab, Chionoecetes opilio.</title>
        <authorList>
            <person name="Jeong J.-H."/>
            <person name="Ryu S."/>
        </authorList>
    </citation>
    <scope>NUCLEOTIDE SEQUENCE</scope>
    <source>
        <strain evidence="2">MADBK_172401_WGS</strain>
        <tissue evidence="2">Digestive gland</tissue>
    </source>
</reference>
<sequence>MTTLDTSYASFNLSSFCGSEESFTPWDAKDLNFGLCFQKAVLATPAYTLLACVSAYYTGRQSEWVVRRRWQLSVISARMWAAGSVALLTILEPVLVFCVGHGDLYWVDGLTGAVQLVTWLIHLSYLASLKTRLSLGTRGPPAAVLAWLPAFLVAVNLARTAWYCPEDSTAMPVDALWVWRGTALSLLVLQVCGGGRGAF</sequence>
<feature type="transmembrane region" description="Helical" evidence="1">
    <location>
        <begin position="177"/>
        <end position="195"/>
    </location>
</feature>
<comment type="caution">
    <text evidence="2">The sequence shown here is derived from an EMBL/GenBank/DDBJ whole genome shotgun (WGS) entry which is preliminary data.</text>
</comment>
<feature type="transmembrane region" description="Helical" evidence="1">
    <location>
        <begin position="79"/>
        <end position="99"/>
    </location>
</feature>
<dbReference type="EMBL" id="JACEEZ010000993">
    <property type="protein sequence ID" value="KAG0729618.1"/>
    <property type="molecule type" value="Genomic_DNA"/>
</dbReference>
<keyword evidence="3" id="KW-1185">Reference proteome</keyword>
<keyword evidence="1" id="KW-0812">Transmembrane</keyword>